<dbReference type="EMBL" id="CP012175">
    <property type="protein sequence ID" value="AKV80039.1"/>
    <property type="molecule type" value="Genomic_DNA"/>
</dbReference>
<dbReference type="Proteomes" id="UP000062475">
    <property type="component" value="Chromosome"/>
</dbReference>
<reference evidence="7 8" key="1">
    <citation type="journal article" date="2015" name="Genome Announc.">
        <title>Complete Genome Sequences of Evolved Arsenate-Resistant Metallosphaera sedula Strains.</title>
        <authorList>
            <person name="Ai C."/>
            <person name="McCarthy S."/>
            <person name="Schackwitz W."/>
            <person name="Martin J."/>
            <person name="Lipzen A."/>
            <person name="Blum P."/>
        </authorList>
    </citation>
    <scope>NUCLEOTIDE SEQUENCE [LARGE SCALE GENOMIC DNA]</scope>
    <source>
        <strain evidence="3 8">ARS120-1</strain>
        <strain evidence="4 7">ARS120-2</strain>
        <strain evidence="1 10">ARS50-1</strain>
        <strain evidence="2 9">ARS50-2</strain>
    </source>
</reference>
<dbReference type="EMBL" id="CP012176">
    <property type="protein sequence ID" value="AKV82283.1"/>
    <property type="molecule type" value="Genomic_DNA"/>
</dbReference>
<dbReference type="CDD" id="cd00838">
    <property type="entry name" value="MPP_superfamily"/>
    <property type="match status" value="1"/>
</dbReference>
<evidence type="ECO:0000313" key="4">
    <source>
        <dbReference type="EMBL" id="AKV80039.1"/>
    </source>
</evidence>
<sequence length="159" mass="17728">MSSLIMVSGLSCREDVIESLNRLGTRVIGLGDIECPQRIRNFKGILGEMDSITAMKYMERNNLMISREDDLSVDFSTPYVIVHEPPFGVGTGYINGVSVGSLSLRAKILTYRPSVVFHGHSEVQKEVDFQGTRVVSIGLGSLRQFVEYFGNGRYKFITL</sequence>
<dbReference type="Proteomes" id="UP000068832">
    <property type="component" value="Chromosome"/>
</dbReference>
<protein>
    <submittedName>
        <fullName evidence="5">Uncharacterized protein</fullName>
    </submittedName>
</protein>
<dbReference type="EMBL" id="CP012174">
    <property type="protein sequence ID" value="AKV77794.1"/>
    <property type="molecule type" value="Genomic_DNA"/>
</dbReference>
<dbReference type="PATRIC" id="fig|43687.5.peg.129"/>
<evidence type="ECO:0000313" key="2">
    <source>
        <dbReference type="EMBL" id="AKV75548.1"/>
    </source>
</evidence>
<dbReference type="Proteomes" id="UP000056255">
    <property type="component" value="Chromosome"/>
</dbReference>
<evidence type="ECO:0000313" key="3">
    <source>
        <dbReference type="EMBL" id="AKV77794.1"/>
    </source>
</evidence>
<reference evidence="5 6" key="2">
    <citation type="submission" date="2015-07" db="EMBL/GenBank/DDBJ databases">
        <title>Physiological, transcriptional responses and genome re-sequencing of acid resistant extremely thermoacidophilic Metallosphaera sedula SARC-M1.</title>
        <authorList>
            <person name="Ai C."/>
            <person name="McCarthy S."/>
            <person name="Eckrich V."/>
            <person name="Rudrappa D."/>
            <person name="Qiu G."/>
            <person name="Blum P."/>
        </authorList>
    </citation>
    <scope>NUCLEOTIDE SEQUENCE [LARGE SCALE GENOMIC DNA]</scope>
    <source>
        <strain evidence="5 6">SARC-M1</strain>
    </source>
</reference>
<evidence type="ECO:0000313" key="10">
    <source>
        <dbReference type="Proteomes" id="UP000068832"/>
    </source>
</evidence>
<evidence type="ECO:0000313" key="8">
    <source>
        <dbReference type="Proteomes" id="UP000062398"/>
    </source>
</evidence>
<evidence type="ECO:0000313" key="9">
    <source>
        <dbReference type="Proteomes" id="UP000062475"/>
    </source>
</evidence>
<dbReference type="EMBL" id="CP012172">
    <property type="protein sequence ID" value="AKV73304.1"/>
    <property type="molecule type" value="Genomic_DNA"/>
</dbReference>
<dbReference type="Proteomes" id="UP000062398">
    <property type="component" value="Chromosome"/>
</dbReference>
<proteinExistence type="predicted"/>
<evidence type="ECO:0000313" key="5">
    <source>
        <dbReference type="EMBL" id="AKV82283.1"/>
    </source>
</evidence>
<dbReference type="Gene3D" id="3.60.21.10">
    <property type="match status" value="1"/>
</dbReference>
<dbReference type="Proteomes" id="UP000061362">
    <property type="component" value="Chromosome"/>
</dbReference>
<dbReference type="AlphaFoldDB" id="A0A0K1T653"/>
<accession>A0A0K1T653</accession>
<evidence type="ECO:0000313" key="1">
    <source>
        <dbReference type="EMBL" id="AKV73304.1"/>
    </source>
</evidence>
<evidence type="ECO:0000313" key="6">
    <source>
        <dbReference type="Proteomes" id="UP000056255"/>
    </source>
</evidence>
<name>A0A0K1T653_9CREN</name>
<dbReference type="SUPFAM" id="SSF56300">
    <property type="entry name" value="Metallo-dependent phosphatases"/>
    <property type="match status" value="1"/>
</dbReference>
<evidence type="ECO:0000313" key="7">
    <source>
        <dbReference type="Proteomes" id="UP000061362"/>
    </source>
</evidence>
<dbReference type="EMBL" id="CP012173">
    <property type="protein sequence ID" value="AKV75548.1"/>
    <property type="molecule type" value="Genomic_DNA"/>
</dbReference>
<organism evidence="5 6">
    <name type="scientific">Metallosphaera sedula</name>
    <dbReference type="NCBI Taxonomy" id="43687"/>
    <lineage>
        <taxon>Archaea</taxon>
        <taxon>Thermoproteota</taxon>
        <taxon>Thermoprotei</taxon>
        <taxon>Sulfolobales</taxon>
        <taxon>Sulfolobaceae</taxon>
        <taxon>Metallosphaera</taxon>
    </lineage>
</organism>
<gene>
    <name evidence="1" type="ORF">MsedA_0133</name>
    <name evidence="2" type="ORF">MsedB_0133</name>
    <name evidence="3" type="ORF">MsedC_0132</name>
    <name evidence="4" type="ORF">MsedD_0133</name>
    <name evidence="5" type="ORF">MsedE_0133</name>
</gene>
<dbReference type="InterPro" id="IPR029052">
    <property type="entry name" value="Metallo-depent_PP-like"/>
</dbReference>